<dbReference type="OrthoDB" id="3257623at2759"/>
<dbReference type="AlphaFoldDB" id="A0A8H6XNQ7"/>
<evidence type="ECO:0000313" key="2">
    <source>
        <dbReference type="Proteomes" id="UP000623467"/>
    </source>
</evidence>
<organism evidence="1 2">
    <name type="scientific">Mycena sanguinolenta</name>
    <dbReference type="NCBI Taxonomy" id="230812"/>
    <lineage>
        <taxon>Eukaryota</taxon>
        <taxon>Fungi</taxon>
        <taxon>Dikarya</taxon>
        <taxon>Basidiomycota</taxon>
        <taxon>Agaricomycotina</taxon>
        <taxon>Agaricomycetes</taxon>
        <taxon>Agaricomycetidae</taxon>
        <taxon>Agaricales</taxon>
        <taxon>Marasmiineae</taxon>
        <taxon>Mycenaceae</taxon>
        <taxon>Mycena</taxon>
    </lineage>
</organism>
<dbReference type="EMBL" id="JACAZH010000021">
    <property type="protein sequence ID" value="KAF7344402.1"/>
    <property type="molecule type" value="Genomic_DNA"/>
</dbReference>
<keyword evidence="2" id="KW-1185">Reference proteome</keyword>
<comment type="caution">
    <text evidence="1">The sequence shown here is derived from an EMBL/GenBank/DDBJ whole genome shotgun (WGS) entry which is preliminary data.</text>
</comment>
<gene>
    <name evidence="1" type="ORF">MSAN_01921400</name>
</gene>
<accession>A0A8H6XNQ7</accession>
<evidence type="ECO:0000313" key="1">
    <source>
        <dbReference type="EMBL" id="KAF7344402.1"/>
    </source>
</evidence>
<dbReference type="Proteomes" id="UP000623467">
    <property type="component" value="Unassembled WGS sequence"/>
</dbReference>
<protein>
    <submittedName>
        <fullName evidence="1">Uncharacterized protein</fullName>
    </submittedName>
</protein>
<proteinExistence type="predicted"/>
<sequence length="141" mass="14990">MCCVGNWNLSYASLTSHEALAGLRNLRTTNPTLARGPSGDGLSVLDGADEEAYSNLEKCKMAVMSPSISCPAISDPMGLPSNFPVSHDGGITQSGNVEASDAKDANEPADVASCAWAWPSARKLQPAVIRERFGRNIKFFM</sequence>
<reference evidence="1" key="1">
    <citation type="submission" date="2020-05" db="EMBL/GenBank/DDBJ databases">
        <title>Mycena genomes resolve the evolution of fungal bioluminescence.</title>
        <authorList>
            <person name="Tsai I.J."/>
        </authorList>
    </citation>
    <scope>NUCLEOTIDE SEQUENCE</scope>
    <source>
        <strain evidence="1">160909Yilan</strain>
    </source>
</reference>
<name>A0A8H6XNQ7_9AGAR</name>